<proteinExistence type="predicted"/>
<gene>
    <name evidence="1" type="ORF">CHT98_19940</name>
</gene>
<accession>A0A235HAF4</accession>
<sequence length="482" mass="52979">MPSTALAILTSDKELNALGHPIPQEAQLLVTTQQRIERRQKGGLMSGSDEWSFRGNPRVVRVWDETFLPGHAVTLDTDAIAGLLGVLSGINPDLRERVRGVFNEAEEAKDGATITVPDFAEEYGVGLPQVIRTIGHKGLEWQKEAAADLWHLSGRIVSVRRCARGKSTLVDYRETLPPDLAPMLILDASGRIRSTYKDLEARGLLVRLREAVKRYDDLTITVWNQGGGKSTFAKHGEELCREVARMVLTKPDEKWLVITHKPDATADHERCVRQCLQGLQVEVAFTTWGNHMATNAFVDRPNVILAGTLFYSLPQYEGLKRTAAARRAPDGPVTAEEIDEVKLGEFKHHLLQALCRSAVRRCVGASCALGSAFIIADSRHGFMEALPEVFPGATVRQWRPEGWALSGFVGKAVDFLRTWAETASADAKIKFTQVAKAIGMSPENFKGDVRTHTDFQEATAELGLVEVGGAQRKNAFALAAPT</sequence>
<protein>
    <submittedName>
        <fullName evidence="1">Uncharacterized protein</fullName>
    </submittedName>
</protein>
<geneLocation type="plasmid" evidence="1">
    <name>unnamed</name>
</geneLocation>
<comment type="caution">
    <text evidence="1">The sequence shown here is derived from an EMBL/GenBank/DDBJ whole genome shotgun (WGS) entry which is preliminary data.</text>
</comment>
<reference evidence="1 2" key="1">
    <citation type="submission" date="2017-07" db="EMBL/GenBank/DDBJ databases">
        <title>Whole genome sequence of Azospirillum brasilense 2A1, a potential biofertilizer strain.</title>
        <authorList>
            <person name="Fontana C.A."/>
            <person name="Toffoli L.M."/>
            <person name="Salazar S.M."/>
            <person name="Puglisi E."/>
            <person name="Pedraza R."/>
            <person name="Bassi D."/>
            <person name="Cocconcelli P.S."/>
        </authorList>
    </citation>
    <scope>NUCLEOTIDE SEQUENCE [LARGE SCALE GENOMIC DNA]</scope>
    <source>
        <strain evidence="1 2">2A1</strain>
        <plasmid evidence="1">unnamed</plasmid>
    </source>
</reference>
<name>A0A235HAF4_AZOBR</name>
<dbReference type="Proteomes" id="UP000215367">
    <property type="component" value="Unassembled WGS sequence"/>
</dbReference>
<dbReference type="EMBL" id="NOWT01000021">
    <property type="protein sequence ID" value="OYD82477.1"/>
    <property type="molecule type" value="Genomic_DNA"/>
</dbReference>
<organism evidence="1 2">
    <name type="scientific">Azospirillum brasilense</name>
    <dbReference type="NCBI Taxonomy" id="192"/>
    <lineage>
        <taxon>Bacteria</taxon>
        <taxon>Pseudomonadati</taxon>
        <taxon>Pseudomonadota</taxon>
        <taxon>Alphaproteobacteria</taxon>
        <taxon>Rhodospirillales</taxon>
        <taxon>Azospirillaceae</taxon>
        <taxon>Azospirillum</taxon>
    </lineage>
</organism>
<keyword evidence="1" id="KW-0614">Plasmid</keyword>
<evidence type="ECO:0000313" key="2">
    <source>
        <dbReference type="Proteomes" id="UP000215367"/>
    </source>
</evidence>
<dbReference type="AlphaFoldDB" id="A0A235HAF4"/>
<evidence type="ECO:0000313" key="1">
    <source>
        <dbReference type="EMBL" id="OYD82477.1"/>
    </source>
</evidence>